<dbReference type="GO" id="GO:0005886">
    <property type="term" value="C:plasma membrane"/>
    <property type="evidence" value="ECO:0007669"/>
    <property type="project" value="UniProtKB-SubCell"/>
</dbReference>
<dbReference type="PANTHER" id="PTHR43744:SF2">
    <property type="entry name" value="ARABINOOLIGOSACCHARIDES TRANSPORT SYSTEM PERMEASE PROTEIN ARAQ"/>
    <property type="match status" value="1"/>
</dbReference>
<comment type="subcellular location">
    <subcellularLocation>
        <location evidence="1 7">Cell membrane</location>
        <topology evidence="1 7">Multi-pass membrane protein</topology>
    </subcellularLocation>
</comment>
<evidence type="ECO:0000313" key="9">
    <source>
        <dbReference type="EMBL" id="PKG24619.1"/>
    </source>
</evidence>
<dbReference type="PROSITE" id="PS50928">
    <property type="entry name" value="ABC_TM1"/>
    <property type="match status" value="1"/>
</dbReference>
<comment type="caution">
    <text evidence="9">The sequence shown here is derived from an EMBL/GenBank/DDBJ whole genome shotgun (WGS) entry which is preliminary data.</text>
</comment>
<dbReference type="SUPFAM" id="SSF161098">
    <property type="entry name" value="MetI-like"/>
    <property type="match status" value="1"/>
</dbReference>
<comment type="similarity">
    <text evidence="7">Belongs to the binding-protein-dependent transport system permease family.</text>
</comment>
<keyword evidence="4 7" id="KW-0812">Transmembrane</keyword>
<reference evidence="9 10" key="1">
    <citation type="journal article" date="2003" name="Int. J. Syst. Evol. Microbiol.">
        <title>Bacillus nealsonii sp. nov., isolated from a spacecraft-assembly facility, whose spores are gamma-radiation resistant.</title>
        <authorList>
            <person name="Venkateswaran K."/>
            <person name="Kempf M."/>
            <person name="Chen F."/>
            <person name="Satomi M."/>
            <person name="Nicholson W."/>
            <person name="Kern R."/>
        </authorList>
    </citation>
    <scope>NUCLEOTIDE SEQUENCE [LARGE SCALE GENOMIC DNA]</scope>
    <source>
        <strain evidence="9 10">FO-92</strain>
    </source>
</reference>
<evidence type="ECO:0000256" key="2">
    <source>
        <dbReference type="ARBA" id="ARBA00022448"/>
    </source>
</evidence>
<evidence type="ECO:0000259" key="8">
    <source>
        <dbReference type="PROSITE" id="PS50928"/>
    </source>
</evidence>
<keyword evidence="10" id="KW-1185">Reference proteome</keyword>
<dbReference type="Proteomes" id="UP000233375">
    <property type="component" value="Unassembled WGS sequence"/>
</dbReference>
<keyword evidence="2 7" id="KW-0813">Transport</keyword>
<evidence type="ECO:0000256" key="3">
    <source>
        <dbReference type="ARBA" id="ARBA00022475"/>
    </source>
</evidence>
<dbReference type="EMBL" id="PISE01000011">
    <property type="protein sequence ID" value="PKG24619.1"/>
    <property type="molecule type" value="Genomic_DNA"/>
</dbReference>
<gene>
    <name evidence="9" type="ORF">CWS01_04990</name>
</gene>
<dbReference type="AlphaFoldDB" id="A0A2N0Z551"/>
<dbReference type="InterPro" id="IPR035906">
    <property type="entry name" value="MetI-like_sf"/>
</dbReference>
<dbReference type="Gene3D" id="1.10.3720.10">
    <property type="entry name" value="MetI-like"/>
    <property type="match status" value="1"/>
</dbReference>
<evidence type="ECO:0000256" key="7">
    <source>
        <dbReference type="RuleBase" id="RU363032"/>
    </source>
</evidence>
<name>A0A2N0Z551_9BACI</name>
<feature type="transmembrane region" description="Helical" evidence="7">
    <location>
        <begin position="136"/>
        <end position="159"/>
    </location>
</feature>
<feature type="transmembrane region" description="Helical" evidence="7">
    <location>
        <begin position="12"/>
        <end position="31"/>
    </location>
</feature>
<feature type="transmembrane region" description="Helical" evidence="7">
    <location>
        <begin position="242"/>
        <end position="262"/>
    </location>
</feature>
<protein>
    <submittedName>
        <fullName evidence="9">Lactose ABC transporter permease</fullName>
    </submittedName>
</protein>
<feature type="transmembrane region" description="Helical" evidence="7">
    <location>
        <begin position="196"/>
        <end position="214"/>
    </location>
</feature>
<evidence type="ECO:0000256" key="1">
    <source>
        <dbReference type="ARBA" id="ARBA00004651"/>
    </source>
</evidence>
<dbReference type="InterPro" id="IPR000515">
    <property type="entry name" value="MetI-like"/>
</dbReference>
<dbReference type="PANTHER" id="PTHR43744">
    <property type="entry name" value="ABC TRANSPORTER PERMEASE PROTEIN MG189-RELATED-RELATED"/>
    <property type="match status" value="1"/>
</dbReference>
<keyword evidence="5 7" id="KW-1133">Transmembrane helix</keyword>
<feature type="transmembrane region" description="Helical" evidence="7">
    <location>
        <begin position="103"/>
        <end position="124"/>
    </location>
</feature>
<organism evidence="9 10">
    <name type="scientific">Niallia nealsonii</name>
    <dbReference type="NCBI Taxonomy" id="115979"/>
    <lineage>
        <taxon>Bacteria</taxon>
        <taxon>Bacillati</taxon>
        <taxon>Bacillota</taxon>
        <taxon>Bacilli</taxon>
        <taxon>Bacillales</taxon>
        <taxon>Bacillaceae</taxon>
        <taxon>Niallia</taxon>
    </lineage>
</organism>
<dbReference type="RefSeq" id="WP_101175974.1">
    <property type="nucleotide sequence ID" value="NZ_PISE01000011.1"/>
</dbReference>
<feature type="transmembrane region" description="Helical" evidence="7">
    <location>
        <begin position="74"/>
        <end position="91"/>
    </location>
</feature>
<evidence type="ECO:0000256" key="4">
    <source>
        <dbReference type="ARBA" id="ARBA00022692"/>
    </source>
</evidence>
<evidence type="ECO:0000256" key="5">
    <source>
        <dbReference type="ARBA" id="ARBA00022989"/>
    </source>
</evidence>
<keyword evidence="3" id="KW-1003">Cell membrane</keyword>
<evidence type="ECO:0000256" key="6">
    <source>
        <dbReference type="ARBA" id="ARBA00023136"/>
    </source>
</evidence>
<accession>A0A2N0Z551</accession>
<sequence>MKTNKAKLIFNYTVLSVATIVSIFPFLWMIVSSTNKSVDVTQGRLLPGAHFIDNMKNLLNSVELVPALLNSAKISILTTILSLIIASLAGYGFEIYRSKAKDIVFNILLLSMMIPFAALMVPLFKMFGFISQTFPMIGIDTMAAVILPTVITAFLIFFFRQSTKMFPVDILEAGRIDGLSELGVFFKIYVPTMKTTYAAAAIITFMSSWNSYLWPLVILQSPENQTIPLLISNLGSSYSPDYGVIMTAIVIATLPVALIFFIMQKHFVAGMMGSVK</sequence>
<dbReference type="GO" id="GO:0055085">
    <property type="term" value="P:transmembrane transport"/>
    <property type="evidence" value="ECO:0007669"/>
    <property type="project" value="InterPro"/>
</dbReference>
<feature type="domain" description="ABC transmembrane type-1" evidence="8">
    <location>
        <begin position="68"/>
        <end position="263"/>
    </location>
</feature>
<dbReference type="OrthoDB" id="9771544at2"/>
<dbReference type="Pfam" id="PF00528">
    <property type="entry name" value="BPD_transp_1"/>
    <property type="match status" value="1"/>
</dbReference>
<proteinExistence type="inferred from homology"/>
<dbReference type="CDD" id="cd06261">
    <property type="entry name" value="TM_PBP2"/>
    <property type="match status" value="1"/>
</dbReference>
<keyword evidence="6 7" id="KW-0472">Membrane</keyword>
<evidence type="ECO:0000313" key="10">
    <source>
        <dbReference type="Proteomes" id="UP000233375"/>
    </source>
</evidence>